<reference evidence="2 3" key="1">
    <citation type="submission" date="2019-08" db="EMBL/GenBank/DDBJ databases">
        <title>In-depth cultivation of the pig gut microbiome towards novel bacterial diversity and tailored functional studies.</title>
        <authorList>
            <person name="Wylensek D."/>
            <person name="Hitch T.C.A."/>
            <person name="Clavel T."/>
        </authorList>
    </citation>
    <scope>NUCLEOTIDE SEQUENCE [LARGE SCALE GENOMIC DNA]</scope>
    <source>
        <strain evidence="2 3">LKV-472-APC-3</strain>
    </source>
</reference>
<dbReference type="InterPro" id="IPR022742">
    <property type="entry name" value="Hydrolase_4"/>
</dbReference>
<dbReference type="AlphaFoldDB" id="A0A6N7VGS3"/>
<comment type="caution">
    <text evidence="2">The sequence shown here is derived from an EMBL/GenBank/DDBJ whole genome shotgun (WGS) entry which is preliminary data.</text>
</comment>
<dbReference type="Proteomes" id="UP000434241">
    <property type="component" value="Unassembled WGS sequence"/>
</dbReference>
<dbReference type="GeneID" id="93159424"/>
<evidence type="ECO:0000313" key="3">
    <source>
        <dbReference type="Proteomes" id="UP000434241"/>
    </source>
</evidence>
<dbReference type="SUPFAM" id="SSF53474">
    <property type="entry name" value="alpha/beta-Hydrolases"/>
    <property type="match status" value="1"/>
</dbReference>
<proteinExistence type="predicted"/>
<dbReference type="InterPro" id="IPR051044">
    <property type="entry name" value="MAG_DAG_Lipase"/>
</dbReference>
<organism evidence="2 3">
    <name type="scientific">Holdemanella porci</name>
    <dbReference type="NCBI Taxonomy" id="2652276"/>
    <lineage>
        <taxon>Bacteria</taxon>
        <taxon>Bacillati</taxon>
        <taxon>Bacillota</taxon>
        <taxon>Erysipelotrichia</taxon>
        <taxon>Erysipelotrichales</taxon>
        <taxon>Erysipelotrichaceae</taxon>
        <taxon>Holdemanella</taxon>
    </lineage>
</organism>
<sequence length="297" mass="34286">MIIKKITSKQDGLKLEIAIMECKNPKGIVQFSHGMAEHKERYFDFMRYLNDRGYVCVIHDHRGHGSSVKSKNDYGYFYTENADYIVEDLFQVTGYVREMYPGLEVTLFSHSMGTLVARCYLKKYDAYIDQLILCGPPTENSGASLGLALAKIIKPFYKEKKGNGLLNKMAFAGYEPGNRWLSKCVENVEKYEADELCGFLFTTNGFINLFQLMIKAFDKKGWNVTNENLHIFMIAGQEDPVIQGKDKFEQLKQFLMGVGYKNVFSKLYPTLKHEILNEKENQMIYEDIYEFIKSAKD</sequence>
<protein>
    <submittedName>
        <fullName evidence="2">Lysophospholipase</fullName>
    </submittedName>
</protein>
<gene>
    <name evidence="2" type="ORF">FYJ55_09025</name>
</gene>
<dbReference type="InterPro" id="IPR029058">
    <property type="entry name" value="AB_hydrolase_fold"/>
</dbReference>
<name>A0A6N7VGS3_9FIRM</name>
<dbReference type="Pfam" id="PF12146">
    <property type="entry name" value="Hydrolase_4"/>
    <property type="match status" value="1"/>
</dbReference>
<accession>A0A6N7VGS3</accession>
<keyword evidence="3" id="KW-1185">Reference proteome</keyword>
<dbReference type="Gene3D" id="3.40.50.1820">
    <property type="entry name" value="alpha/beta hydrolase"/>
    <property type="match status" value="1"/>
</dbReference>
<evidence type="ECO:0000259" key="1">
    <source>
        <dbReference type="Pfam" id="PF12146"/>
    </source>
</evidence>
<evidence type="ECO:0000313" key="2">
    <source>
        <dbReference type="EMBL" id="MSS57001.1"/>
    </source>
</evidence>
<dbReference type="PANTHER" id="PTHR11614">
    <property type="entry name" value="PHOSPHOLIPASE-RELATED"/>
    <property type="match status" value="1"/>
</dbReference>
<feature type="domain" description="Serine aminopeptidase S33" evidence="1">
    <location>
        <begin position="24"/>
        <end position="280"/>
    </location>
</feature>
<dbReference type="EMBL" id="VUMR01000059">
    <property type="protein sequence ID" value="MSS57001.1"/>
    <property type="molecule type" value="Genomic_DNA"/>
</dbReference>
<dbReference type="RefSeq" id="WP_154556558.1">
    <property type="nucleotide sequence ID" value="NZ_VUMR01000059.1"/>
</dbReference>